<dbReference type="EMBL" id="CAJNOV010002733">
    <property type="protein sequence ID" value="CAF1113719.1"/>
    <property type="molecule type" value="Genomic_DNA"/>
</dbReference>
<dbReference type="InterPro" id="IPR006003">
    <property type="entry name" value="FGGY_RbtK-like"/>
</dbReference>
<dbReference type="PANTHER" id="PTHR43435:SF4">
    <property type="entry name" value="FGGY CARBOHYDRATE KINASE DOMAIN-CONTAINING PROTEIN"/>
    <property type="match status" value="1"/>
</dbReference>
<dbReference type="InterPro" id="IPR004853">
    <property type="entry name" value="Sugar_P_trans_dom"/>
</dbReference>
<proteinExistence type="inferred from homology"/>
<keyword evidence="4" id="KW-0472">Membrane</keyword>
<dbReference type="CDD" id="cd07782">
    <property type="entry name" value="ASKHA_NBD_FGGY_D-RBK"/>
    <property type="match status" value="1"/>
</dbReference>
<gene>
    <name evidence="8" type="ORF">CJN711_LOCUS7737</name>
    <name evidence="9" type="ORF">KQP761_LOCUS27872</name>
</gene>
<feature type="transmembrane region" description="Helical" evidence="4">
    <location>
        <begin position="267"/>
        <end position="285"/>
    </location>
</feature>
<keyword evidence="4" id="KW-1133">Transmembrane helix</keyword>
<evidence type="ECO:0000259" key="7">
    <source>
        <dbReference type="Pfam" id="PF03151"/>
    </source>
</evidence>
<feature type="transmembrane region" description="Helical" evidence="4">
    <location>
        <begin position="351"/>
        <end position="370"/>
    </location>
</feature>
<dbReference type="SUPFAM" id="SSF53067">
    <property type="entry name" value="Actin-like ATPase domain"/>
    <property type="match status" value="2"/>
</dbReference>
<dbReference type="GO" id="GO:0019150">
    <property type="term" value="F:D-ribulokinase activity"/>
    <property type="evidence" value="ECO:0007669"/>
    <property type="project" value="TreeGrafter"/>
</dbReference>
<reference evidence="9" key="1">
    <citation type="submission" date="2021-02" db="EMBL/GenBank/DDBJ databases">
        <authorList>
            <person name="Nowell W R."/>
        </authorList>
    </citation>
    <scope>NUCLEOTIDE SEQUENCE</scope>
</reference>
<dbReference type="Pfam" id="PF03151">
    <property type="entry name" value="TPT"/>
    <property type="match status" value="1"/>
</dbReference>
<evidence type="ECO:0008006" key="11">
    <source>
        <dbReference type="Google" id="ProtNLM"/>
    </source>
</evidence>
<feature type="transmembrane region" description="Helical" evidence="4">
    <location>
        <begin position="324"/>
        <end position="344"/>
    </location>
</feature>
<dbReference type="Proteomes" id="UP000663834">
    <property type="component" value="Unassembled WGS sequence"/>
</dbReference>
<dbReference type="InterPro" id="IPR018484">
    <property type="entry name" value="FGGY_N"/>
</dbReference>
<dbReference type="InterPro" id="IPR043129">
    <property type="entry name" value="ATPase_NBD"/>
</dbReference>
<dbReference type="EMBL" id="CAJNOW010015263">
    <property type="protein sequence ID" value="CAF1639994.1"/>
    <property type="molecule type" value="Genomic_DNA"/>
</dbReference>
<dbReference type="GO" id="GO:0005737">
    <property type="term" value="C:cytoplasm"/>
    <property type="evidence" value="ECO:0007669"/>
    <property type="project" value="TreeGrafter"/>
</dbReference>
<dbReference type="GO" id="GO:0019321">
    <property type="term" value="P:pentose metabolic process"/>
    <property type="evidence" value="ECO:0007669"/>
    <property type="project" value="TreeGrafter"/>
</dbReference>
<evidence type="ECO:0000313" key="9">
    <source>
        <dbReference type="EMBL" id="CAF1639994.1"/>
    </source>
</evidence>
<feature type="transmembrane region" description="Helical" evidence="4">
    <location>
        <begin position="234"/>
        <end position="255"/>
    </location>
</feature>
<dbReference type="OrthoDB" id="203824at2759"/>
<dbReference type="Gene3D" id="1.20.58.2240">
    <property type="match status" value="1"/>
</dbReference>
<protein>
    <recommendedName>
        <fullName evidence="11">FGGY carbohydrate kinase domain-containing protein</fullName>
    </recommendedName>
</protein>
<keyword evidence="4" id="KW-0812">Transmembrane</keyword>
<feature type="transmembrane region" description="Helical" evidence="4">
    <location>
        <begin position="472"/>
        <end position="492"/>
    </location>
</feature>
<dbReference type="Pfam" id="PF00370">
    <property type="entry name" value="FGGY_N"/>
    <property type="match status" value="1"/>
</dbReference>
<dbReference type="NCBIfam" id="TIGR01315">
    <property type="entry name" value="5C_CHO_kinase"/>
    <property type="match status" value="1"/>
</dbReference>
<dbReference type="PANTHER" id="PTHR43435">
    <property type="entry name" value="RIBULOKINASE"/>
    <property type="match status" value="1"/>
</dbReference>
<comment type="caution">
    <text evidence="9">The sequence shown here is derived from an EMBL/GenBank/DDBJ whole genome shotgun (WGS) entry which is preliminary data.</text>
</comment>
<dbReference type="Gene3D" id="3.30.420.40">
    <property type="match status" value="1"/>
</dbReference>
<evidence type="ECO:0000256" key="3">
    <source>
        <dbReference type="ARBA" id="ARBA00022777"/>
    </source>
</evidence>
<dbReference type="InterPro" id="IPR018485">
    <property type="entry name" value="FGGY_C"/>
</dbReference>
<evidence type="ECO:0000256" key="4">
    <source>
        <dbReference type="SAM" id="Phobius"/>
    </source>
</evidence>
<evidence type="ECO:0000313" key="10">
    <source>
        <dbReference type="Proteomes" id="UP000663834"/>
    </source>
</evidence>
<feature type="domain" description="Sugar phosphate transporter" evidence="7">
    <location>
        <begin position="239"/>
        <end position="500"/>
    </location>
</feature>
<dbReference type="Proteomes" id="UP000663855">
    <property type="component" value="Unassembled WGS sequence"/>
</dbReference>
<evidence type="ECO:0000259" key="6">
    <source>
        <dbReference type="Pfam" id="PF02782"/>
    </source>
</evidence>
<feature type="transmembrane region" description="Helical" evidence="4">
    <location>
        <begin position="101"/>
        <end position="125"/>
    </location>
</feature>
<evidence type="ECO:0000313" key="8">
    <source>
        <dbReference type="EMBL" id="CAF1113719.1"/>
    </source>
</evidence>
<feature type="transmembrane region" description="Helical" evidence="4">
    <location>
        <begin position="410"/>
        <end position="429"/>
    </location>
</feature>
<feature type="domain" description="Carbohydrate kinase FGGY N-terminal" evidence="5">
    <location>
        <begin position="507"/>
        <end position="774"/>
    </location>
</feature>
<feature type="transmembrane region" description="Helical" evidence="4">
    <location>
        <begin position="376"/>
        <end position="398"/>
    </location>
</feature>
<evidence type="ECO:0000256" key="2">
    <source>
        <dbReference type="ARBA" id="ARBA00022679"/>
    </source>
</evidence>
<accession>A0A816DP60</accession>
<keyword evidence="2" id="KW-0808">Transferase</keyword>
<organism evidence="9 10">
    <name type="scientific">Rotaria magnacalcarata</name>
    <dbReference type="NCBI Taxonomy" id="392030"/>
    <lineage>
        <taxon>Eukaryota</taxon>
        <taxon>Metazoa</taxon>
        <taxon>Spiralia</taxon>
        <taxon>Gnathifera</taxon>
        <taxon>Rotifera</taxon>
        <taxon>Eurotatoria</taxon>
        <taxon>Bdelloidea</taxon>
        <taxon>Philodinida</taxon>
        <taxon>Philodinidae</taxon>
        <taxon>Rotaria</taxon>
    </lineage>
</organism>
<keyword evidence="3" id="KW-0418">Kinase</keyword>
<feature type="transmembrane region" description="Helical" evidence="4">
    <location>
        <begin position="12"/>
        <end position="37"/>
    </location>
</feature>
<feature type="domain" description="Carbohydrate kinase FGGY C-terminal" evidence="6">
    <location>
        <begin position="792"/>
        <end position="999"/>
    </location>
</feature>
<feature type="transmembrane region" description="Helical" evidence="4">
    <location>
        <begin position="441"/>
        <end position="465"/>
    </location>
</feature>
<comment type="similarity">
    <text evidence="1">Belongs to the FGGY kinase family.</text>
</comment>
<evidence type="ECO:0000256" key="1">
    <source>
        <dbReference type="ARBA" id="ARBA00009156"/>
    </source>
</evidence>
<dbReference type="AlphaFoldDB" id="A0A816DP60"/>
<feature type="transmembrane region" description="Helical" evidence="4">
    <location>
        <begin position="131"/>
        <end position="153"/>
    </location>
</feature>
<feature type="transmembrane region" description="Helical" evidence="4">
    <location>
        <begin position="68"/>
        <end position="89"/>
    </location>
</feature>
<sequence>MASIRPKITVILAYIIMGLTLSAIALVVLSIGTNHWIHTIQMRAGLWKLCHLQPIACFHSILCTPAALSLIGLFLIVIGLIVTIIFYIVEWNVSSSVRPISLISVFSLGFGTFFLVISFVTFSHIAAQFCYSYYLLIVAHLFSMTAAIVASYLEGRRNALVSASITIISLRMSGTHPLPIKELHSNSPAFDMSSKSFNKQNSALSTTILLRSDSSSSLNDSGQQLVNKRVVNSCLWSTVIFSINFVSSILVINLAKWIYVKHHFPNLTLTTINFFVTFLLLLGCMQAKLFTYVKLPIFNMIPVSICFGGFIAFSNLSLQYNTVGTYQLIKLQVTPTVMIISWLFFKAHYSLPIVISFIPVFIGTLISTYYDLQLNVFGLFCALISVMFTAFYQILVEYYQKAYNCDSLQLLFYQAPLSGLMLLFFLPFFEPISDLGKFMTYDMMFLISLCGMVAFFVNFSIFWVIGNLSAVAYNMIGHSKTLLIIFIGSFIFREPLNQRQMSASSSYAIGIDVGTGSVRCMIFDEKWTPVVQCQKPILTYHSASAPLEYEQSSTDIWQAICYCVRQCLELGSFTSEQVGLIRSIGFDATCSLVVLDEKYEPVSVSRSGNDEQNIIMWLDHRAHAEATIINSSADEVLQNFGGKISLEMQPGKLMWLKRNLSKEQWTRANHFFDLPDYLHFRATNQLDRSLCSSVCKLCYRSSETQHGWDENFWAKFDLDDLMKNNGEKLGQLVRKPFSKSNTDVLSKKAADELGLPEGIHIGTPLIDAYAGALGGLACKSPIVDAHLSERLIIVAGTSSCFMACSEKAVFVPGVWGPHYNVLIPNLWLSEGGQSAAGKSIDHVIQIHPAYNELKQLADEQNRNTFDVLNEILNNLQQKHKIDNVSLLSNDLHMTIDFHGNRSPLADPGLGATIAGLNFDTSLNNLAIQYLTVVQAVAYDSRHIIETMTKSGHHFRVVQICGGLARLGLLTQIIADVVQMPVYVSEPTNDCVLLGAAICGQLIADNERQVEDLLNNIACPIQVYMPDSKIADFHKDKYEIYRLLQQTEMDNRKRMSKYSQI</sequence>
<evidence type="ECO:0000259" key="5">
    <source>
        <dbReference type="Pfam" id="PF00370"/>
    </source>
</evidence>
<dbReference type="Pfam" id="PF02782">
    <property type="entry name" value="FGGY_C"/>
    <property type="match status" value="1"/>
</dbReference>
<feature type="transmembrane region" description="Helical" evidence="4">
    <location>
        <begin position="297"/>
        <end position="318"/>
    </location>
</feature>
<name>A0A816DP60_9BILA</name>